<evidence type="ECO:0000259" key="5">
    <source>
        <dbReference type="PROSITE" id="PS01124"/>
    </source>
</evidence>
<proteinExistence type="predicted"/>
<dbReference type="EMBL" id="CABPSH010000003">
    <property type="protein sequence ID" value="VVD91440.1"/>
    <property type="molecule type" value="Genomic_DNA"/>
</dbReference>
<dbReference type="SMART" id="SM00342">
    <property type="entry name" value="HTH_ARAC"/>
    <property type="match status" value="1"/>
</dbReference>
<dbReference type="SUPFAM" id="SSF51215">
    <property type="entry name" value="Regulatory protein AraC"/>
    <property type="match status" value="1"/>
</dbReference>
<evidence type="ECO:0000313" key="7">
    <source>
        <dbReference type="Proteomes" id="UP000400981"/>
    </source>
</evidence>
<keyword evidence="4" id="KW-0804">Transcription</keyword>
<organism evidence="6 7">
    <name type="scientific">Pandoraea eparura</name>
    <dbReference type="NCBI Taxonomy" id="2508291"/>
    <lineage>
        <taxon>Bacteria</taxon>
        <taxon>Pseudomonadati</taxon>
        <taxon>Pseudomonadota</taxon>
        <taxon>Betaproteobacteria</taxon>
        <taxon>Burkholderiales</taxon>
        <taxon>Burkholderiaceae</taxon>
        <taxon>Pandoraea</taxon>
    </lineage>
</organism>
<evidence type="ECO:0000313" key="6">
    <source>
        <dbReference type="EMBL" id="VVD91440.1"/>
    </source>
</evidence>
<dbReference type="Gene3D" id="1.10.10.60">
    <property type="entry name" value="Homeodomain-like"/>
    <property type="match status" value="2"/>
</dbReference>
<gene>
    <name evidence="6" type="primary">rhaS_1</name>
    <name evidence="6" type="ORF">PEP31012_01622</name>
</gene>
<name>A0A5E4TU99_9BURK</name>
<dbReference type="Gene3D" id="2.60.120.10">
    <property type="entry name" value="Jelly Rolls"/>
    <property type="match status" value="1"/>
</dbReference>
<dbReference type="AlphaFoldDB" id="A0A5E4TU99"/>
<dbReference type="PRINTS" id="PR00032">
    <property type="entry name" value="HTHARAC"/>
</dbReference>
<keyword evidence="3" id="KW-0010">Activator</keyword>
<dbReference type="InterPro" id="IPR050204">
    <property type="entry name" value="AraC_XylS_family_regulators"/>
</dbReference>
<dbReference type="GO" id="GO:0043565">
    <property type="term" value="F:sequence-specific DNA binding"/>
    <property type="evidence" value="ECO:0007669"/>
    <property type="project" value="InterPro"/>
</dbReference>
<dbReference type="Proteomes" id="UP000400981">
    <property type="component" value="Unassembled WGS sequence"/>
</dbReference>
<dbReference type="InterPro" id="IPR014710">
    <property type="entry name" value="RmlC-like_jellyroll"/>
</dbReference>
<feature type="domain" description="HTH araC/xylS-type" evidence="5">
    <location>
        <begin position="207"/>
        <end position="304"/>
    </location>
</feature>
<dbReference type="Pfam" id="PF02311">
    <property type="entry name" value="AraC_binding"/>
    <property type="match status" value="1"/>
</dbReference>
<dbReference type="PANTHER" id="PTHR46796:SF2">
    <property type="entry name" value="TRANSCRIPTIONAL REGULATORY PROTEIN"/>
    <property type="match status" value="1"/>
</dbReference>
<dbReference type="Pfam" id="PF12833">
    <property type="entry name" value="HTH_18"/>
    <property type="match status" value="1"/>
</dbReference>
<evidence type="ECO:0000256" key="2">
    <source>
        <dbReference type="ARBA" id="ARBA00023125"/>
    </source>
</evidence>
<evidence type="ECO:0000256" key="1">
    <source>
        <dbReference type="ARBA" id="ARBA00023015"/>
    </source>
</evidence>
<keyword evidence="1" id="KW-0805">Transcription regulation</keyword>
<dbReference type="SUPFAM" id="SSF46689">
    <property type="entry name" value="Homeodomain-like"/>
    <property type="match status" value="2"/>
</dbReference>
<keyword evidence="2" id="KW-0238">DNA-binding</keyword>
<dbReference type="InterPro" id="IPR037923">
    <property type="entry name" value="HTH-like"/>
</dbReference>
<dbReference type="InterPro" id="IPR003313">
    <property type="entry name" value="AraC-bd"/>
</dbReference>
<sequence length="327" mass="35728">MRRLAGDASDARCKVAAMTVLCPPIQPFRNAPQYWRSSLVPGGDMLTAEYNDHTFAPHWHDAYTFACIVEGAERYAYRGAEHVADAGSVAIIHPGEVHTGARETDFGWRYRVFYLPVAFVQGVQRQVACPLAGPTTPGDTQPWFGEQVIRDTQAMQRLTAAHRLLQSGADPLLAESVLIEAVSIMLARYAQADVPEMPGRRDAVRVETMKARLSADLTEPLSLTALAEAVDLSPFHAARLFSRETGLAPHAWRNQLRLVRALPALRAGASATDVAVAQGFNDLSHFTRYFRRAFGVSPGKWSASRAEVTLTSSPVAMAVPPTMNSSE</sequence>
<evidence type="ECO:0000256" key="3">
    <source>
        <dbReference type="ARBA" id="ARBA00023159"/>
    </source>
</evidence>
<evidence type="ECO:0000256" key="4">
    <source>
        <dbReference type="ARBA" id="ARBA00023163"/>
    </source>
</evidence>
<reference evidence="6 7" key="1">
    <citation type="submission" date="2019-08" db="EMBL/GenBank/DDBJ databases">
        <authorList>
            <person name="Peeters C."/>
        </authorList>
    </citation>
    <scope>NUCLEOTIDE SEQUENCE [LARGE SCALE GENOMIC DNA]</scope>
    <source>
        <strain evidence="6 7">LMG 31012</strain>
    </source>
</reference>
<dbReference type="InterPro" id="IPR018060">
    <property type="entry name" value="HTH_AraC"/>
</dbReference>
<dbReference type="InterPro" id="IPR009057">
    <property type="entry name" value="Homeodomain-like_sf"/>
</dbReference>
<accession>A0A5E4TU99</accession>
<keyword evidence="7" id="KW-1185">Reference proteome</keyword>
<dbReference type="InterPro" id="IPR020449">
    <property type="entry name" value="Tscrpt_reg_AraC-type_HTH"/>
</dbReference>
<dbReference type="GO" id="GO:0003700">
    <property type="term" value="F:DNA-binding transcription factor activity"/>
    <property type="evidence" value="ECO:0007669"/>
    <property type="project" value="InterPro"/>
</dbReference>
<dbReference type="PANTHER" id="PTHR46796">
    <property type="entry name" value="HTH-TYPE TRANSCRIPTIONAL ACTIVATOR RHAS-RELATED"/>
    <property type="match status" value="1"/>
</dbReference>
<dbReference type="PROSITE" id="PS01124">
    <property type="entry name" value="HTH_ARAC_FAMILY_2"/>
    <property type="match status" value="1"/>
</dbReference>
<protein>
    <submittedName>
        <fullName evidence="6">HTH-type transcriptional activator RhaS</fullName>
    </submittedName>
</protein>